<evidence type="ECO:0000256" key="1">
    <source>
        <dbReference type="ARBA" id="ARBA00004651"/>
    </source>
</evidence>
<evidence type="ECO:0000256" key="7">
    <source>
        <dbReference type="ARBA" id="ARBA00022849"/>
    </source>
</evidence>
<comment type="caution">
    <text evidence="12">The sequence shown here is derived from an EMBL/GenBank/DDBJ whole genome shotgun (WGS) entry which is preliminary data.</text>
</comment>
<keyword evidence="5" id="KW-1003">Cell membrane</keyword>
<organism evidence="12 13">
    <name type="scientific">Rarobacter incanus</name>
    <dbReference type="NCBI Taxonomy" id="153494"/>
    <lineage>
        <taxon>Bacteria</taxon>
        <taxon>Bacillati</taxon>
        <taxon>Actinomycetota</taxon>
        <taxon>Actinomycetes</taxon>
        <taxon>Micrococcales</taxon>
        <taxon>Rarobacteraceae</taxon>
        <taxon>Rarobacter</taxon>
    </lineage>
</organism>
<feature type="transmembrane region" description="Helical" evidence="10">
    <location>
        <begin position="134"/>
        <end position="158"/>
    </location>
</feature>
<keyword evidence="8 10" id="KW-1133">Transmembrane helix</keyword>
<protein>
    <submittedName>
        <fullName evidence="12">Arsenite efflux membrane protein ArsB</fullName>
    </submittedName>
</protein>
<sequence length="475" mass="49435">MLPVCIESGPTFSCRRAVSSPRVADVVRLPYDMTVPGALLTAISLGALFGTLAFAVVRPRQLPEATASIPAALLLVAIGGVSLSAAWAHIVTLGPTLAFLAGALLLADLCENEGLFAAAGSFMAHASRGNPKRLFVLVFAVASVTTAVLNLDATVVLLTPVILSTATSIGARPKPHLYATAHLANSASLLLPVSNLTNLLALSASGLTFGRFAGLMFAPWLLAIATEYVLLRRYFRADLSVSRAPNKRATRKPIPRFALTILAATFAGFVVSSPLHFEPFWVAWAGALALLVRRLVVAGIDARRSATASRKELTGGATAGRVFADAVRAINVPFLAFVATLSIVVAAVIDHGAGSLTKMVVPHDGSLWALLAIAFLAAIAANLVNNLPATLMLLPFVAPLGPIAVLAALIGVNAGSNLTYVGSLATLLWRRIVARGADPPQLGEYRRVGLLTTPAVLILSTLGLWAASMLMGDVS</sequence>
<comment type="similarity">
    <text evidence="2">Belongs to the ArsB family.</text>
</comment>
<feature type="transmembrane region" description="Helical" evidence="10">
    <location>
        <begin position="365"/>
        <end position="384"/>
    </location>
</feature>
<feature type="transmembrane region" description="Helical" evidence="10">
    <location>
        <begin position="96"/>
        <end position="122"/>
    </location>
</feature>
<comment type="similarity">
    <text evidence="3">Belongs to the CitM (TC 2.A.11) transporter family.</text>
</comment>
<evidence type="ECO:0000313" key="12">
    <source>
        <dbReference type="EMBL" id="TQK76662.1"/>
    </source>
</evidence>
<feature type="transmembrane region" description="Helical" evidence="10">
    <location>
        <begin position="212"/>
        <end position="231"/>
    </location>
</feature>
<evidence type="ECO:0000256" key="8">
    <source>
        <dbReference type="ARBA" id="ARBA00022989"/>
    </source>
</evidence>
<dbReference type="Pfam" id="PF03600">
    <property type="entry name" value="CitMHS"/>
    <property type="match status" value="1"/>
</dbReference>
<feature type="transmembrane region" description="Helical" evidence="10">
    <location>
        <begin position="391"/>
        <end position="412"/>
    </location>
</feature>
<reference evidence="12 13" key="1">
    <citation type="submission" date="2019-06" db="EMBL/GenBank/DDBJ databases">
        <title>Sequencing the genomes of 1000 actinobacteria strains.</title>
        <authorList>
            <person name="Klenk H.-P."/>
        </authorList>
    </citation>
    <scope>NUCLEOTIDE SEQUENCE [LARGE SCALE GENOMIC DNA]</scope>
    <source>
        <strain evidence="12 13">DSM 10596</strain>
    </source>
</reference>
<dbReference type="GO" id="GO:0046685">
    <property type="term" value="P:response to arsenic-containing substance"/>
    <property type="evidence" value="ECO:0007669"/>
    <property type="project" value="UniProtKB-KW"/>
</dbReference>
<dbReference type="Proteomes" id="UP000316181">
    <property type="component" value="Unassembled WGS sequence"/>
</dbReference>
<dbReference type="GO" id="GO:0015105">
    <property type="term" value="F:arsenite transmembrane transporter activity"/>
    <property type="evidence" value="ECO:0007669"/>
    <property type="project" value="InterPro"/>
</dbReference>
<feature type="transmembrane region" description="Helical" evidence="10">
    <location>
        <begin position="448"/>
        <end position="467"/>
    </location>
</feature>
<dbReference type="InterPro" id="IPR000802">
    <property type="entry name" value="Arsenical_pump_ArsB"/>
</dbReference>
<evidence type="ECO:0000256" key="10">
    <source>
        <dbReference type="SAM" id="Phobius"/>
    </source>
</evidence>
<comment type="subcellular location">
    <subcellularLocation>
        <location evidence="1">Cell membrane</location>
        <topology evidence="1">Multi-pass membrane protein</topology>
    </subcellularLocation>
</comment>
<feature type="transmembrane region" description="Helical" evidence="10">
    <location>
        <begin position="281"/>
        <end position="300"/>
    </location>
</feature>
<accession>A0A542SPY4</accession>
<evidence type="ECO:0000259" key="11">
    <source>
        <dbReference type="Pfam" id="PF03600"/>
    </source>
</evidence>
<keyword evidence="7" id="KW-0059">Arsenical resistance</keyword>
<name>A0A542SPY4_9MICO</name>
<feature type="transmembrane region" description="Helical" evidence="10">
    <location>
        <begin position="334"/>
        <end position="353"/>
    </location>
</feature>
<dbReference type="PANTHER" id="PTHR43302:SF5">
    <property type="entry name" value="TRANSPORTER ARSB-RELATED"/>
    <property type="match status" value="1"/>
</dbReference>
<evidence type="ECO:0000256" key="4">
    <source>
        <dbReference type="ARBA" id="ARBA00022448"/>
    </source>
</evidence>
<feature type="transmembrane region" description="Helical" evidence="10">
    <location>
        <begin position="69"/>
        <end position="90"/>
    </location>
</feature>
<evidence type="ECO:0000256" key="3">
    <source>
        <dbReference type="ARBA" id="ARBA00009843"/>
    </source>
</evidence>
<evidence type="ECO:0000256" key="9">
    <source>
        <dbReference type="ARBA" id="ARBA00023136"/>
    </source>
</evidence>
<proteinExistence type="inferred from homology"/>
<feature type="domain" description="Citrate transporter-like" evidence="11">
    <location>
        <begin position="62"/>
        <end position="404"/>
    </location>
</feature>
<keyword evidence="9 10" id="KW-0472">Membrane</keyword>
<feature type="transmembrane region" description="Helical" evidence="10">
    <location>
        <begin position="38"/>
        <end position="57"/>
    </location>
</feature>
<keyword evidence="6 10" id="KW-0812">Transmembrane</keyword>
<dbReference type="EMBL" id="VFNV01000001">
    <property type="protein sequence ID" value="TQK76662.1"/>
    <property type="molecule type" value="Genomic_DNA"/>
</dbReference>
<feature type="transmembrane region" description="Helical" evidence="10">
    <location>
        <begin position="257"/>
        <end position="275"/>
    </location>
</feature>
<dbReference type="PANTHER" id="PTHR43302">
    <property type="entry name" value="TRANSPORTER ARSB-RELATED"/>
    <property type="match status" value="1"/>
</dbReference>
<evidence type="ECO:0000256" key="2">
    <source>
        <dbReference type="ARBA" id="ARBA00006433"/>
    </source>
</evidence>
<dbReference type="PRINTS" id="PR00758">
    <property type="entry name" value="ARSENICPUMP"/>
</dbReference>
<dbReference type="GO" id="GO:0005886">
    <property type="term" value="C:plasma membrane"/>
    <property type="evidence" value="ECO:0007669"/>
    <property type="project" value="UniProtKB-SubCell"/>
</dbReference>
<dbReference type="AlphaFoldDB" id="A0A542SPY4"/>
<dbReference type="InterPro" id="IPR004680">
    <property type="entry name" value="Cit_transptr-like_dom"/>
</dbReference>
<evidence type="ECO:0000256" key="6">
    <source>
        <dbReference type="ARBA" id="ARBA00022692"/>
    </source>
</evidence>
<keyword evidence="4" id="KW-0813">Transport</keyword>
<gene>
    <name evidence="12" type="ORF">FB389_1349</name>
</gene>
<evidence type="ECO:0000313" key="13">
    <source>
        <dbReference type="Proteomes" id="UP000316181"/>
    </source>
</evidence>
<keyword evidence="13" id="KW-1185">Reference proteome</keyword>
<evidence type="ECO:0000256" key="5">
    <source>
        <dbReference type="ARBA" id="ARBA00022475"/>
    </source>
</evidence>